<dbReference type="InterPro" id="IPR021377">
    <property type="entry name" value="DUF3006"/>
</dbReference>
<evidence type="ECO:0000313" key="2">
    <source>
        <dbReference type="Proteomes" id="UP000010420"/>
    </source>
</evidence>
<keyword evidence="2" id="KW-1185">Reference proteome</keyword>
<sequence>MKNNMFIIDRLENNSVVLEDDCGNILTIDKSLIEGEIKEGNIVIKESGLFNVDIKATIDRKNKINALMKGMWE</sequence>
<protein>
    <recommendedName>
        <fullName evidence="3">DUF3006 domain-containing protein</fullName>
    </recommendedName>
</protein>
<dbReference type="AlphaFoldDB" id="L1QMD2"/>
<dbReference type="OrthoDB" id="164847at2"/>
<dbReference type="Proteomes" id="UP000010420">
    <property type="component" value="Unassembled WGS sequence"/>
</dbReference>
<comment type="caution">
    <text evidence="1">The sequence shown here is derived from an EMBL/GenBank/DDBJ whole genome shotgun (WGS) entry which is preliminary data.</text>
</comment>
<accession>L1QMD2</accession>
<name>L1QMD2_9CLOT</name>
<dbReference type="EMBL" id="AMEZ01000013">
    <property type="protein sequence ID" value="EKY29101.1"/>
    <property type="molecule type" value="Genomic_DNA"/>
</dbReference>
<evidence type="ECO:0000313" key="1">
    <source>
        <dbReference type="EMBL" id="EKY29101.1"/>
    </source>
</evidence>
<dbReference type="PATRIC" id="fig|545697.3.peg.453"/>
<dbReference type="RefSeq" id="WP_005210556.1">
    <property type="nucleotide sequence ID" value="NZ_KB291607.1"/>
</dbReference>
<dbReference type="Pfam" id="PF11213">
    <property type="entry name" value="DUF3006"/>
    <property type="match status" value="1"/>
</dbReference>
<organism evidence="1 2">
    <name type="scientific">Clostridium celatum DSM 1785</name>
    <dbReference type="NCBI Taxonomy" id="545697"/>
    <lineage>
        <taxon>Bacteria</taxon>
        <taxon>Bacillati</taxon>
        <taxon>Bacillota</taxon>
        <taxon>Clostridia</taxon>
        <taxon>Eubacteriales</taxon>
        <taxon>Clostridiaceae</taxon>
        <taxon>Clostridium</taxon>
    </lineage>
</organism>
<proteinExistence type="predicted"/>
<evidence type="ECO:0008006" key="3">
    <source>
        <dbReference type="Google" id="ProtNLM"/>
    </source>
</evidence>
<gene>
    <name evidence="1" type="ORF">HMPREF0216_00460</name>
</gene>
<dbReference type="HOGENOM" id="CLU_181623_2_1_9"/>
<dbReference type="STRING" id="545697.HMPREF0216_00460"/>
<reference evidence="1 2" key="1">
    <citation type="submission" date="2012-05" db="EMBL/GenBank/DDBJ databases">
        <authorList>
            <person name="Weinstock G."/>
            <person name="Sodergren E."/>
            <person name="Lobos E.A."/>
            <person name="Fulton L."/>
            <person name="Fulton R."/>
            <person name="Courtney L."/>
            <person name="Fronick C."/>
            <person name="O'Laughlin M."/>
            <person name="Godfrey J."/>
            <person name="Wilson R.M."/>
            <person name="Miner T."/>
            <person name="Farmer C."/>
            <person name="Delehaunty K."/>
            <person name="Cordes M."/>
            <person name="Minx P."/>
            <person name="Tomlinson C."/>
            <person name="Chen J."/>
            <person name="Wollam A."/>
            <person name="Pepin K.H."/>
            <person name="Bhonagiri V."/>
            <person name="Zhang X."/>
            <person name="Suruliraj S."/>
            <person name="Warren W."/>
            <person name="Mitreva M."/>
            <person name="Mardis E.R."/>
            <person name="Wilson R.K."/>
        </authorList>
    </citation>
    <scope>NUCLEOTIDE SEQUENCE [LARGE SCALE GENOMIC DNA]</scope>
    <source>
        <strain evidence="1 2">DSM 1785</strain>
    </source>
</reference>